<evidence type="ECO:0000313" key="2">
    <source>
        <dbReference type="Proteomes" id="UP000077755"/>
    </source>
</evidence>
<name>A0AAF0WQ93_DAUCS</name>
<reference evidence="1" key="1">
    <citation type="journal article" date="2016" name="Nat. Genet.">
        <title>A high-quality carrot genome assembly provides new insights into carotenoid accumulation and asterid genome evolution.</title>
        <authorList>
            <person name="Iorizzo M."/>
            <person name="Ellison S."/>
            <person name="Senalik D."/>
            <person name="Zeng P."/>
            <person name="Satapoomin P."/>
            <person name="Huang J."/>
            <person name="Bowman M."/>
            <person name="Iovene M."/>
            <person name="Sanseverino W."/>
            <person name="Cavagnaro P."/>
            <person name="Yildiz M."/>
            <person name="Macko-Podgorni A."/>
            <person name="Moranska E."/>
            <person name="Grzebelus E."/>
            <person name="Grzebelus D."/>
            <person name="Ashrafi H."/>
            <person name="Zheng Z."/>
            <person name="Cheng S."/>
            <person name="Spooner D."/>
            <person name="Van Deynze A."/>
            <person name="Simon P."/>
        </authorList>
    </citation>
    <scope>NUCLEOTIDE SEQUENCE</scope>
    <source>
        <tissue evidence="1">Leaf</tissue>
    </source>
</reference>
<protein>
    <submittedName>
        <fullName evidence="1">Uncharacterized protein</fullName>
    </submittedName>
</protein>
<accession>A0AAF0WQ93</accession>
<dbReference type="Proteomes" id="UP000077755">
    <property type="component" value="Chromosome 3"/>
</dbReference>
<evidence type="ECO:0000313" key="1">
    <source>
        <dbReference type="EMBL" id="WOG92538.1"/>
    </source>
</evidence>
<dbReference type="EMBL" id="CP093345">
    <property type="protein sequence ID" value="WOG92538.1"/>
    <property type="molecule type" value="Genomic_DNA"/>
</dbReference>
<reference evidence="1" key="2">
    <citation type="submission" date="2022-03" db="EMBL/GenBank/DDBJ databases">
        <title>Draft title - Genomic analysis of global carrot germplasm unveils the trajectory of domestication and the origin of high carotenoid orange carrot.</title>
        <authorList>
            <person name="Iorizzo M."/>
            <person name="Ellison S."/>
            <person name="Senalik D."/>
            <person name="Macko-Podgorni A."/>
            <person name="Grzebelus D."/>
            <person name="Bostan H."/>
            <person name="Rolling W."/>
            <person name="Curaba J."/>
            <person name="Simon P."/>
        </authorList>
    </citation>
    <scope>NUCLEOTIDE SEQUENCE</scope>
    <source>
        <tissue evidence="1">Leaf</tissue>
    </source>
</reference>
<dbReference type="AlphaFoldDB" id="A0AAF0WQ93"/>
<keyword evidence="2" id="KW-1185">Reference proteome</keyword>
<gene>
    <name evidence="1" type="ORF">DCAR_0311808</name>
</gene>
<organism evidence="1 2">
    <name type="scientific">Daucus carota subsp. sativus</name>
    <name type="common">Carrot</name>
    <dbReference type="NCBI Taxonomy" id="79200"/>
    <lineage>
        <taxon>Eukaryota</taxon>
        <taxon>Viridiplantae</taxon>
        <taxon>Streptophyta</taxon>
        <taxon>Embryophyta</taxon>
        <taxon>Tracheophyta</taxon>
        <taxon>Spermatophyta</taxon>
        <taxon>Magnoliopsida</taxon>
        <taxon>eudicotyledons</taxon>
        <taxon>Gunneridae</taxon>
        <taxon>Pentapetalae</taxon>
        <taxon>asterids</taxon>
        <taxon>campanulids</taxon>
        <taxon>Apiales</taxon>
        <taxon>Apiaceae</taxon>
        <taxon>Apioideae</taxon>
        <taxon>Scandiceae</taxon>
        <taxon>Daucinae</taxon>
        <taxon>Daucus</taxon>
        <taxon>Daucus sect. Daucus</taxon>
    </lineage>
</organism>
<sequence>MHKILSFVAILDKKSVKIRLHSSTTLPNWTLLRRSNRITRMAGKLTVPDDIQGWM</sequence>
<proteinExistence type="predicted"/>